<protein>
    <submittedName>
        <fullName evidence="3">Uncharacterized protein LOC100906430</fullName>
    </submittedName>
</protein>
<dbReference type="Proteomes" id="UP000694867">
    <property type="component" value="Unplaced"/>
</dbReference>
<proteinExistence type="predicted"/>
<gene>
    <name evidence="3" type="primary">LOC100906430</name>
</gene>
<keyword evidence="2" id="KW-1185">Reference proteome</keyword>
<feature type="region of interest" description="Disordered" evidence="1">
    <location>
        <begin position="63"/>
        <end position="108"/>
    </location>
</feature>
<dbReference type="RefSeq" id="XP_003737610.1">
    <property type="nucleotide sequence ID" value="XM_003737562.2"/>
</dbReference>
<feature type="compositionally biased region" description="Basic and acidic residues" evidence="1">
    <location>
        <begin position="94"/>
        <end position="108"/>
    </location>
</feature>
<dbReference type="AlphaFoldDB" id="A0AAJ6QMG8"/>
<dbReference type="KEGG" id="goe:100906430"/>
<evidence type="ECO:0000313" key="2">
    <source>
        <dbReference type="Proteomes" id="UP000694867"/>
    </source>
</evidence>
<feature type="region of interest" description="Disordered" evidence="1">
    <location>
        <begin position="1"/>
        <end position="29"/>
    </location>
</feature>
<evidence type="ECO:0000256" key="1">
    <source>
        <dbReference type="SAM" id="MobiDB-lite"/>
    </source>
</evidence>
<organism evidence="2 3">
    <name type="scientific">Galendromus occidentalis</name>
    <name type="common">western predatory mite</name>
    <dbReference type="NCBI Taxonomy" id="34638"/>
    <lineage>
        <taxon>Eukaryota</taxon>
        <taxon>Metazoa</taxon>
        <taxon>Ecdysozoa</taxon>
        <taxon>Arthropoda</taxon>
        <taxon>Chelicerata</taxon>
        <taxon>Arachnida</taxon>
        <taxon>Acari</taxon>
        <taxon>Parasitiformes</taxon>
        <taxon>Mesostigmata</taxon>
        <taxon>Gamasina</taxon>
        <taxon>Phytoseioidea</taxon>
        <taxon>Phytoseiidae</taxon>
        <taxon>Typhlodrominae</taxon>
        <taxon>Galendromus</taxon>
    </lineage>
</organism>
<sequence length="108" mass="12332">MVSTRHNPVTHVTQRDSISDAPPRSTSASNDWRLKRLDSRKYRVLRFSIADRYLRILSEMKDRAGGEAHRSKIRAIPFPPGVGEKSRATQHRTVGPDRTAEPEARIEQ</sequence>
<dbReference type="GeneID" id="100906430"/>
<reference evidence="3" key="1">
    <citation type="submission" date="2025-08" db="UniProtKB">
        <authorList>
            <consortium name="RefSeq"/>
        </authorList>
    </citation>
    <scope>IDENTIFICATION</scope>
</reference>
<name>A0AAJ6QMG8_9ACAR</name>
<evidence type="ECO:0000313" key="3">
    <source>
        <dbReference type="RefSeq" id="XP_003737610.1"/>
    </source>
</evidence>
<accession>A0AAJ6QMG8</accession>
<feature type="compositionally biased region" description="Polar residues" evidence="1">
    <location>
        <begin position="1"/>
        <end position="12"/>
    </location>
</feature>